<feature type="compositionally biased region" description="Basic and acidic residues" evidence="1">
    <location>
        <begin position="149"/>
        <end position="158"/>
    </location>
</feature>
<dbReference type="Gene3D" id="3.40.1810.10">
    <property type="entry name" value="Transcription factor, MADS-box"/>
    <property type="match status" value="1"/>
</dbReference>
<keyword evidence="3" id="KW-1185">Reference proteome</keyword>
<reference evidence="2 3" key="1">
    <citation type="submission" date="2017-10" db="EMBL/GenBank/DDBJ databases">
        <title>Comparative genomics in systemic dimorphic fungi from Ajellomycetaceae.</title>
        <authorList>
            <person name="Munoz J.F."/>
            <person name="Mcewen J.G."/>
            <person name="Clay O.K."/>
            <person name="Cuomo C.A."/>
        </authorList>
    </citation>
    <scope>NUCLEOTIDE SEQUENCE [LARGE SCALE GENOMIC DNA]</scope>
    <source>
        <strain evidence="2 3">UAMH5409</strain>
    </source>
</reference>
<accession>A0A2B7WHU5</accession>
<dbReference type="EMBL" id="PDNB01000292">
    <property type="protein sequence ID" value="PGG96164.1"/>
    <property type="molecule type" value="Genomic_DNA"/>
</dbReference>
<comment type="caution">
    <text evidence="2">The sequence shown here is derived from an EMBL/GenBank/DDBJ whole genome shotgun (WGS) entry which is preliminary data.</text>
</comment>
<dbReference type="OrthoDB" id="4186628at2759"/>
<sequence>MSALRNGKNRLKRKEHPNQEDEKEYYKERKDQEKWKKRKQTCYRKLMELSLFCDADVYALIHRHGEVYTLKSTVQITDQESFPPPETALGGLKGKPEVADFQQRVIPEPLLSNLAATSREFYKVGGTEQSSGKNVIQPPVWNPSPLRENFPEKCSRTL</sequence>
<protein>
    <submittedName>
        <fullName evidence="2">Uncharacterized protein</fullName>
    </submittedName>
</protein>
<feature type="region of interest" description="Disordered" evidence="1">
    <location>
        <begin position="128"/>
        <end position="158"/>
    </location>
</feature>
<dbReference type="InterPro" id="IPR036879">
    <property type="entry name" value="TF_MADSbox_sf"/>
</dbReference>
<name>A0A2B7WHU5_9EURO</name>
<feature type="region of interest" description="Disordered" evidence="1">
    <location>
        <begin position="1"/>
        <end position="36"/>
    </location>
</feature>
<proteinExistence type="predicted"/>
<organism evidence="2 3">
    <name type="scientific">Helicocarpus griseus UAMH5409</name>
    <dbReference type="NCBI Taxonomy" id="1447875"/>
    <lineage>
        <taxon>Eukaryota</taxon>
        <taxon>Fungi</taxon>
        <taxon>Dikarya</taxon>
        <taxon>Ascomycota</taxon>
        <taxon>Pezizomycotina</taxon>
        <taxon>Eurotiomycetes</taxon>
        <taxon>Eurotiomycetidae</taxon>
        <taxon>Onygenales</taxon>
        <taxon>Ajellomycetaceae</taxon>
        <taxon>Helicocarpus</taxon>
    </lineage>
</organism>
<gene>
    <name evidence="2" type="ORF">AJ79_09695</name>
</gene>
<dbReference type="GO" id="GO:0046983">
    <property type="term" value="F:protein dimerization activity"/>
    <property type="evidence" value="ECO:0007669"/>
    <property type="project" value="InterPro"/>
</dbReference>
<evidence type="ECO:0000256" key="1">
    <source>
        <dbReference type="SAM" id="MobiDB-lite"/>
    </source>
</evidence>
<dbReference type="GO" id="GO:0045944">
    <property type="term" value="P:positive regulation of transcription by RNA polymerase II"/>
    <property type="evidence" value="ECO:0007669"/>
    <property type="project" value="UniProtKB-ARBA"/>
</dbReference>
<feature type="compositionally biased region" description="Basic and acidic residues" evidence="1">
    <location>
        <begin position="16"/>
        <end position="34"/>
    </location>
</feature>
<evidence type="ECO:0000313" key="3">
    <source>
        <dbReference type="Proteomes" id="UP000223968"/>
    </source>
</evidence>
<dbReference type="GO" id="GO:0003677">
    <property type="term" value="F:DNA binding"/>
    <property type="evidence" value="ECO:0007669"/>
    <property type="project" value="InterPro"/>
</dbReference>
<dbReference type="Proteomes" id="UP000223968">
    <property type="component" value="Unassembled WGS sequence"/>
</dbReference>
<dbReference type="AlphaFoldDB" id="A0A2B7WHU5"/>
<evidence type="ECO:0000313" key="2">
    <source>
        <dbReference type="EMBL" id="PGG96164.1"/>
    </source>
</evidence>
<dbReference type="SUPFAM" id="SSF55455">
    <property type="entry name" value="SRF-like"/>
    <property type="match status" value="1"/>
</dbReference>